<keyword evidence="4" id="KW-1185">Reference proteome</keyword>
<dbReference type="EMBL" id="JH767167">
    <property type="protein sequence ID" value="EQC31844.1"/>
    <property type="molecule type" value="Genomic_DNA"/>
</dbReference>
<dbReference type="Pfam" id="PF06294">
    <property type="entry name" value="CH_2"/>
    <property type="match status" value="1"/>
</dbReference>
<dbReference type="Gene3D" id="1.10.418.10">
    <property type="entry name" value="Calponin-like domain"/>
    <property type="match status" value="1"/>
</dbReference>
<evidence type="ECO:0000259" key="2">
    <source>
        <dbReference type="Pfam" id="PF06294"/>
    </source>
</evidence>
<evidence type="ECO:0000313" key="3">
    <source>
        <dbReference type="EMBL" id="EQC31844.1"/>
    </source>
</evidence>
<dbReference type="OrthoDB" id="62528at2759"/>
<dbReference type="VEuPathDB" id="FungiDB:SDRG_10631"/>
<feature type="domain" description="CH-like" evidence="2">
    <location>
        <begin position="5"/>
        <end position="99"/>
    </location>
</feature>
<name>T0Q1Y0_SAPDV</name>
<sequence>MSALLLSWLRSTAQLPRSIECLERDLSNGYLLGYVLSSLELEPSPESYTDADDLASVLRNFERLEKSLHGVGIRLSPEAARNIMMEKKGAVAKLLMQLKEHVDRNEASRPKPTEPATASLRPPPAGSHRHMPAPDMTSPRDRFVENIIASIDPSDWNNHNRVDMAIHLRKFTEFMWSASDATAAHFASEHDQKVAAARRTRDDELTHTHDKQDFLEQWSAMGRDKWTANQAVKRNREAEQLQFELSLRERRRVIIAHANEAAAIDLADGVSSFDKNFKRLGISSGDDDSGVRLTPAKGSGLDHLVELENRVASFHLRPSSNIQMMKELRDRRKLHLNAQRERASRRRKMLVDQTRNTIEINRKQEEAALLHRLFVVGKRRRNVLRTLWEARHNHEKNKGEANVAATERVIAYAATIEAAAAKSLDELHAAAMAPDAVARRAETLRVAIDDARVLDERKHEAHTLLCADVLDTLLSFVHTVVVHRASTRQPMPAPLYRSLKAQFVSGAICGRSIDNTRSESGCSSIEVDYLLRDYVRNDGVFGTPDLGRPPPTTDVDAIQATIHALATTPPSELLTTSWPPLLSATSRPLLLCWYAKDTSSNFAAGLAASTGLQLLTVEACVDRCVKLSERGKPAAGEKPSPLEVEMAALGTKMAQARSKGSAIPDAVVADAVCKALVHVFAQANAATFVGVLLLNFPRSKDEAKVFEVEMLKRYHGISDAELSLRSAQLTASWDEKAVVMESAPPPLSSVDWVLFLDATTDALVAGVLDDAAKRDVYARAETWATTTAALQAFWKPFGCAVTLNTTTTPALALDETLQALLRLTPDAHHVLHATDPDDFGSALAKMKNDRRQTMSPPELLVVRDRCGEHLLPWASLRDLDDAINYHDVEQCHLDRVRALQAFYESLQSFSRPFLRLRTQFLAVLDANSSQQTLLDAALHDLAAPIAFATPKERHEHVHRRLMALEVDLGDLVDAVRCPANRFLQSPENWSMSTDAFVESVVSWATALLRSEKKSLLRRLRHLLSYFELVGPVAAASPSERDAGVHVATDQALPPNSPLLETVHDIVADVLIRPSSDANDLQSVVLDTERALFLRRCVGIVRFVDTIARRVTGLVDVEKSSLDTALLQFVHQEFRHIVNVVQALRDAPTVVRWPRLQSLTTPLDGHGIRIAHHMSFLSVTHLRAIVCALQTATTHGQQLSVPVFTATVVEVATAQVLPPVWASYTAVANMAIAFATAEVVDWRRLVLSLATAQKLPVPDVRDLEALVLHWRTPRALSAVVDKAAFLSAPLWCHEPAYQQLLHELFADATTGDVAVVPFLLHVCASSYPLDVLPPCHGNLARFSRGVARAIYVLEHWPSINGNATDDSASIPALVYAFAAVPMPEDIDASYGALVDHGALQAKFARLNAYDYLLEHEEAS</sequence>
<gene>
    <name evidence="3" type="ORF">SDRG_10631</name>
</gene>
<protein>
    <recommendedName>
        <fullName evidence="2">CH-like domain-containing protein</fullName>
    </recommendedName>
</protein>
<dbReference type="PANTHER" id="PTHR14919:SF0">
    <property type="entry name" value="SPERM FLAGELLAR PROTEIN 2"/>
    <property type="match status" value="1"/>
</dbReference>
<feature type="region of interest" description="Disordered" evidence="1">
    <location>
        <begin position="103"/>
        <end position="138"/>
    </location>
</feature>
<dbReference type="InterPro" id="IPR010441">
    <property type="entry name" value="CH_2"/>
</dbReference>
<organism evidence="3 4">
    <name type="scientific">Saprolegnia diclina (strain VS20)</name>
    <dbReference type="NCBI Taxonomy" id="1156394"/>
    <lineage>
        <taxon>Eukaryota</taxon>
        <taxon>Sar</taxon>
        <taxon>Stramenopiles</taxon>
        <taxon>Oomycota</taxon>
        <taxon>Saprolegniomycetes</taxon>
        <taxon>Saprolegniales</taxon>
        <taxon>Saprolegniaceae</taxon>
        <taxon>Saprolegnia</taxon>
    </lineage>
</organism>
<reference evidence="3 4" key="1">
    <citation type="submission" date="2012-04" db="EMBL/GenBank/DDBJ databases">
        <title>The Genome Sequence of Saprolegnia declina VS20.</title>
        <authorList>
            <consortium name="The Broad Institute Genome Sequencing Platform"/>
            <person name="Russ C."/>
            <person name="Nusbaum C."/>
            <person name="Tyler B."/>
            <person name="van West P."/>
            <person name="Dieguez-Uribeondo J."/>
            <person name="de Bruijn I."/>
            <person name="Tripathy S."/>
            <person name="Jiang R."/>
            <person name="Young S.K."/>
            <person name="Zeng Q."/>
            <person name="Gargeya S."/>
            <person name="Fitzgerald M."/>
            <person name="Haas B."/>
            <person name="Abouelleil A."/>
            <person name="Alvarado L."/>
            <person name="Arachchi H.M."/>
            <person name="Berlin A."/>
            <person name="Chapman S.B."/>
            <person name="Goldberg J."/>
            <person name="Griggs A."/>
            <person name="Gujja S."/>
            <person name="Hansen M."/>
            <person name="Howarth C."/>
            <person name="Imamovic A."/>
            <person name="Larimer J."/>
            <person name="McCowen C."/>
            <person name="Montmayeur A."/>
            <person name="Murphy C."/>
            <person name="Neiman D."/>
            <person name="Pearson M."/>
            <person name="Priest M."/>
            <person name="Roberts A."/>
            <person name="Saif S."/>
            <person name="Shea T."/>
            <person name="Sisk P."/>
            <person name="Sykes S."/>
            <person name="Wortman J."/>
            <person name="Nusbaum C."/>
            <person name="Birren B."/>
        </authorList>
    </citation>
    <scope>NUCLEOTIDE SEQUENCE [LARGE SCALE GENOMIC DNA]</scope>
    <source>
        <strain evidence="3 4">VS20</strain>
    </source>
</reference>
<dbReference type="InterPro" id="IPR027417">
    <property type="entry name" value="P-loop_NTPase"/>
</dbReference>
<dbReference type="Proteomes" id="UP000030762">
    <property type="component" value="Unassembled WGS sequence"/>
</dbReference>
<dbReference type="Gene3D" id="3.40.50.300">
    <property type="entry name" value="P-loop containing nucleotide triphosphate hydrolases"/>
    <property type="match status" value="1"/>
</dbReference>
<dbReference type="eggNOG" id="ENOG502RY9T">
    <property type="taxonomic scope" value="Eukaryota"/>
</dbReference>
<dbReference type="GeneID" id="19951358"/>
<dbReference type="InterPro" id="IPR052634">
    <property type="entry name" value="Sperm_flagellar-bone_growth"/>
</dbReference>
<dbReference type="InParanoid" id="T0Q1Y0"/>
<accession>T0Q1Y0</accession>
<evidence type="ECO:0000256" key="1">
    <source>
        <dbReference type="SAM" id="MobiDB-lite"/>
    </source>
</evidence>
<proteinExistence type="predicted"/>
<dbReference type="PANTHER" id="PTHR14919">
    <property type="entry name" value="KPL2-RELATED"/>
    <property type="match status" value="1"/>
</dbReference>
<evidence type="ECO:0000313" key="4">
    <source>
        <dbReference type="Proteomes" id="UP000030762"/>
    </source>
</evidence>
<dbReference type="GO" id="GO:0005737">
    <property type="term" value="C:cytoplasm"/>
    <property type="evidence" value="ECO:0007669"/>
    <property type="project" value="UniProtKB-ARBA"/>
</dbReference>
<dbReference type="RefSeq" id="XP_008614851.1">
    <property type="nucleotide sequence ID" value="XM_008616629.1"/>
</dbReference>
<feature type="compositionally biased region" description="Basic and acidic residues" evidence="1">
    <location>
        <begin position="103"/>
        <end position="112"/>
    </location>
</feature>
<dbReference type="InterPro" id="IPR036872">
    <property type="entry name" value="CH_dom_sf"/>
</dbReference>